<keyword evidence="10" id="KW-1002">Plastid outer membrane</keyword>
<keyword evidence="12" id="KW-0653">Protein transport</keyword>
<keyword evidence="6" id="KW-0812">Transmembrane</keyword>
<dbReference type="OrthoDB" id="32281at2759"/>
<dbReference type="InterPro" id="IPR006703">
    <property type="entry name" value="G_AIG1"/>
</dbReference>
<dbReference type="Pfam" id="PF04548">
    <property type="entry name" value="AIG1"/>
    <property type="match status" value="1"/>
</dbReference>
<keyword evidence="9" id="KW-0378">Hydrolase</keyword>
<keyword evidence="5" id="KW-0934">Plastid</keyword>
<dbReference type="VEuPathDB" id="AmoebaDB:EDI_036170"/>
<keyword evidence="15" id="KW-0472">Membrane</keyword>
<dbReference type="GO" id="GO:0016020">
    <property type="term" value="C:membrane"/>
    <property type="evidence" value="ECO:0007669"/>
    <property type="project" value="UniProtKB-SubCell"/>
</dbReference>
<proteinExistence type="predicted"/>
<evidence type="ECO:0000256" key="5">
    <source>
        <dbReference type="ARBA" id="ARBA00022640"/>
    </source>
</evidence>
<evidence type="ECO:0000256" key="4">
    <source>
        <dbReference type="ARBA" id="ARBA00022528"/>
    </source>
</evidence>
<dbReference type="InterPro" id="IPR027417">
    <property type="entry name" value="P-loop_NTPase"/>
</dbReference>
<evidence type="ECO:0000256" key="12">
    <source>
        <dbReference type="ARBA" id="ARBA00022927"/>
    </source>
</evidence>
<dbReference type="AlphaFoldDB" id="B0EV15"/>
<gene>
    <name evidence="19" type="ORF">EDI_036170</name>
</gene>
<feature type="region of interest" description="Disordered" evidence="17">
    <location>
        <begin position="274"/>
        <end position="306"/>
    </location>
</feature>
<dbReference type="PROSITE" id="PS51720">
    <property type="entry name" value="G_AIG1"/>
    <property type="match status" value="1"/>
</dbReference>
<evidence type="ECO:0000256" key="11">
    <source>
        <dbReference type="ARBA" id="ARBA00022842"/>
    </source>
</evidence>
<keyword evidence="14" id="KW-0342">GTP-binding</keyword>
<sequence>MSVGEIKDTKMILIGGIGDGKSSLGNYILKKRVFGERTEESPKTQETVGFNGEADRKNIFVIDTPGLQDSVEVNENRLSYVIEYIKEQQGVQAIVIVLNFNKEVLSENIKTMLKLICNVFPTEGFWEHVCIVWTKCYNYTSEEVIETQIKTKKEKVLPELKKLIKETTRDGECIEFPMYFVDSLPDEGSDNARSEKEIERLLTWSYHLTPINKKRNEKPLIKYKSIETEEKEVTEVVEANDRNIKLRIDCKIREKRTGYDGEITYTEWKLKPNGSYYKTETRPTPKPEIKEPQKPEVNDSSDCHIL</sequence>
<dbReference type="PANTHER" id="PTHR10903:SF135">
    <property type="entry name" value="TRANSLOCASE OF CHLOROPLAST 120, CHLOROPLASTIC-RELATED"/>
    <property type="match status" value="1"/>
</dbReference>
<accession>B0EV15</accession>
<dbReference type="GO" id="GO:0016787">
    <property type="term" value="F:hydrolase activity"/>
    <property type="evidence" value="ECO:0007669"/>
    <property type="project" value="UniProtKB-KW"/>
</dbReference>
<protein>
    <recommendedName>
        <fullName evidence="18">AIG1-type G domain-containing protein</fullName>
    </recommendedName>
</protein>
<evidence type="ECO:0000256" key="2">
    <source>
        <dbReference type="ARBA" id="ARBA00004167"/>
    </source>
</evidence>
<evidence type="ECO:0000256" key="9">
    <source>
        <dbReference type="ARBA" id="ARBA00022801"/>
    </source>
</evidence>
<evidence type="ECO:0000259" key="18">
    <source>
        <dbReference type="PROSITE" id="PS51720"/>
    </source>
</evidence>
<dbReference type="EMBL" id="DS551010">
    <property type="protein sequence ID" value="EDR21631.1"/>
    <property type="molecule type" value="Genomic_DNA"/>
</dbReference>
<evidence type="ECO:0000256" key="16">
    <source>
        <dbReference type="ARBA" id="ARBA00024013"/>
    </source>
</evidence>
<dbReference type="GO" id="GO:0005525">
    <property type="term" value="F:GTP binding"/>
    <property type="evidence" value="ECO:0007669"/>
    <property type="project" value="UniProtKB-KW"/>
</dbReference>
<keyword evidence="4" id="KW-0150">Chloroplast</keyword>
<evidence type="ECO:0000256" key="7">
    <source>
        <dbReference type="ARBA" id="ARBA00022723"/>
    </source>
</evidence>
<dbReference type="SUPFAM" id="SSF52540">
    <property type="entry name" value="P-loop containing nucleoside triphosphate hydrolases"/>
    <property type="match status" value="1"/>
</dbReference>
<dbReference type="Proteomes" id="UP000008076">
    <property type="component" value="Unassembled WGS sequence"/>
</dbReference>
<evidence type="ECO:0000256" key="15">
    <source>
        <dbReference type="ARBA" id="ARBA00023136"/>
    </source>
</evidence>
<keyword evidence="3" id="KW-0813">Transport</keyword>
<dbReference type="Gene3D" id="3.40.50.300">
    <property type="entry name" value="P-loop containing nucleotide triphosphate hydrolases"/>
    <property type="match status" value="1"/>
</dbReference>
<evidence type="ECO:0000256" key="17">
    <source>
        <dbReference type="SAM" id="MobiDB-lite"/>
    </source>
</evidence>
<evidence type="ECO:0000256" key="3">
    <source>
        <dbReference type="ARBA" id="ARBA00022448"/>
    </source>
</evidence>
<evidence type="ECO:0000256" key="10">
    <source>
        <dbReference type="ARBA" id="ARBA00022805"/>
    </source>
</evidence>
<comment type="cofactor">
    <cofactor evidence="1">
        <name>Mg(2+)</name>
        <dbReference type="ChEBI" id="CHEBI:18420"/>
    </cofactor>
</comment>
<dbReference type="PANTHER" id="PTHR10903">
    <property type="entry name" value="GTPASE, IMAP FAMILY MEMBER-RELATED"/>
    <property type="match status" value="1"/>
</dbReference>
<keyword evidence="20" id="KW-1185">Reference proteome</keyword>
<feature type="domain" description="AIG1-type G" evidence="18">
    <location>
        <begin position="6"/>
        <end position="229"/>
    </location>
</feature>
<evidence type="ECO:0000256" key="13">
    <source>
        <dbReference type="ARBA" id="ARBA00022989"/>
    </source>
</evidence>
<dbReference type="GO" id="GO:0015031">
    <property type="term" value="P:protein transport"/>
    <property type="evidence" value="ECO:0007669"/>
    <property type="project" value="UniProtKB-KW"/>
</dbReference>
<evidence type="ECO:0000256" key="14">
    <source>
        <dbReference type="ARBA" id="ARBA00023134"/>
    </source>
</evidence>
<evidence type="ECO:0000256" key="1">
    <source>
        <dbReference type="ARBA" id="ARBA00001946"/>
    </source>
</evidence>
<keyword evidence="7" id="KW-0479">Metal-binding</keyword>
<evidence type="ECO:0000313" key="20">
    <source>
        <dbReference type="Proteomes" id="UP000008076"/>
    </source>
</evidence>
<reference evidence="20" key="1">
    <citation type="submission" date="2007-12" db="EMBL/GenBank/DDBJ databases">
        <title>Annotation of Entamoeba dispar SAW760.</title>
        <authorList>
            <person name="Lorenzi H."/>
            <person name="Inman J."/>
            <person name="Schobel S."/>
            <person name="Amedeo P."/>
            <person name="Caler E."/>
        </authorList>
    </citation>
    <scope>NUCLEOTIDE SEQUENCE [LARGE SCALE GENOMIC DNA]</scope>
    <source>
        <strain evidence="20">ATCC PRA-260 / SAW760</strain>
    </source>
</reference>
<dbReference type="GO" id="GO:0046872">
    <property type="term" value="F:metal ion binding"/>
    <property type="evidence" value="ECO:0007669"/>
    <property type="project" value="UniProtKB-KW"/>
</dbReference>
<comment type="subcellular location">
    <subcellularLocation>
        <location evidence="2">Membrane</location>
        <topology evidence="2">Single-pass membrane protein</topology>
    </subcellularLocation>
    <subcellularLocation>
        <location evidence="16">Plastid</location>
        <location evidence="16">Chloroplast outer membrane</location>
    </subcellularLocation>
</comment>
<dbReference type="RefSeq" id="XP_001741893.1">
    <property type="nucleotide sequence ID" value="XM_001741841.1"/>
</dbReference>
<keyword evidence="11" id="KW-0460">Magnesium</keyword>
<evidence type="ECO:0000256" key="8">
    <source>
        <dbReference type="ARBA" id="ARBA00022741"/>
    </source>
</evidence>
<evidence type="ECO:0000313" key="19">
    <source>
        <dbReference type="EMBL" id="EDR21631.1"/>
    </source>
</evidence>
<name>B0EV15_ENTDS</name>
<keyword evidence="13" id="KW-1133">Transmembrane helix</keyword>
<dbReference type="InterPro" id="IPR045058">
    <property type="entry name" value="GIMA/IAN/Toc"/>
</dbReference>
<dbReference type="OMA" id="EARDAHY"/>
<evidence type="ECO:0000256" key="6">
    <source>
        <dbReference type="ARBA" id="ARBA00022692"/>
    </source>
</evidence>
<keyword evidence="8" id="KW-0547">Nucleotide-binding</keyword>
<dbReference type="GeneID" id="5886794"/>
<feature type="compositionally biased region" description="Basic and acidic residues" evidence="17">
    <location>
        <begin position="279"/>
        <end position="306"/>
    </location>
</feature>
<dbReference type="FunFam" id="3.40.50.300:FF:001252">
    <property type="entry name" value="AIG1 family protein"/>
    <property type="match status" value="1"/>
</dbReference>
<dbReference type="eggNOG" id="ENOG502SHSH">
    <property type="taxonomic scope" value="Eukaryota"/>
</dbReference>
<organism evidence="20">
    <name type="scientific">Entamoeba dispar (strain ATCC PRA-260 / SAW760)</name>
    <dbReference type="NCBI Taxonomy" id="370354"/>
    <lineage>
        <taxon>Eukaryota</taxon>
        <taxon>Amoebozoa</taxon>
        <taxon>Evosea</taxon>
        <taxon>Archamoebae</taxon>
        <taxon>Mastigamoebida</taxon>
        <taxon>Entamoebidae</taxon>
        <taxon>Entamoeba</taxon>
    </lineage>
</organism>
<dbReference type="KEGG" id="edi:EDI_036170"/>